<accession>A0AAE3QQL9</accession>
<feature type="region of interest" description="Disordered" evidence="2">
    <location>
        <begin position="1"/>
        <end position="67"/>
    </location>
</feature>
<evidence type="ECO:0000256" key="1">
    <source>
        <dbReference type="SAM" id="Coils"/>
    </source>
</evidence>
<feature type="transmembrane region" description="Helical" evidence="3">
    <location>
        <begin position="80"/>
        <end position="100"/>
    </location>
</feature>
<feature type="compositionally biased region" description="Basic and acidic residues" evidence="2">
    <location>
        <begin position="1"/>
        <end position="21"/>
    </location>
</feature>
<protein>
    <recommendedName>
        <fullName evidence="6">SPOR domain-containing protein</fullName>
    </recommendedName>
</protein>
<keyword evidence="3" id="KW-1133">Transmembrane helix</keyword>
<evidence type="ECO:0000313" key="5">
    <source>
        <dbReference type="Proteomes" id="UP001241110"/>
    </source>
</evidence>
<sequence>MLPDQDYNRDSEQNEEAKEYRLYNYDYPTESDTSSSYQSEEEEDFVSSQDYSAKSSSELEDENEDLRKENDNLKSSAGTLRILAIIFGVLAFAGIGYILFSHFKAPLFGPIAKEHKEFAAQSEELKKARSKVDTLQKANDILVEQQPEIEEGVFFEVQLGAFQDFSLDDYQAELSALRQEGDATRKFTFAKFRDYRKAEKLKNDLQRMGVTGAFVVGRINGQRVEDINEAIKASKNR</sequence>
<reference evidence="4" key="1">
    <citation type="submission" date="2023-05" db="EMBL/GenBank/DDBJ databases">
        <authorList>
            <person name="Zhang X."/>
        </authorList>
    </citation>
    <scope>NUCLEOTIDE SEQUENCE</scope>
    <source>
        <strain evidence="4">YF14B1</strain>
    </source>
</reference>
<organism evidence="4 5">
    <name type="scientific">Xanthocytophaga flava</name>
    <dbReference type="NCBI Taxonomy" id="3048013"/>
    <lineage>
        <taxon>Bacteria</taxon>
        <taxon>Pseudomonadati</taxon>
        <taxon>Bacteroidota</taxon>
        <taxon>Cytophagia</taxon>
        <taxon>Cytophagales</taxon>
        <taxon>Rhodocytophagaceae</taxon>
        <taxon>Xanthocytophaga</taxon>
    </lineage>
</organism>
<name>A0AAE3QQL9_9BACT</name>
<evidence type="ECO:0000313" key="4">
    <source>
        <dbReference type="EMBL" id="MDJ1483687.1"/>
    </source>
</evidence>
<evidence type="ECO:0000256" key="3">
    <source>
        <dbReference type="SAM" id="Phobius"/>
    </source>
</evidence>
<dbReference type="Proteomes" id="UP001241110">
    <property type="component" value="Unassembled WGS sequence"/>
</dbReference>
<dbReference type="AlphaFoldDB" id="A0AAE3QQL9"/>
<evidence type="ECO:0000256" key="2">
    <source>
        <dbReference type="SAM" id="MobiDB-lite"/>
    </source>
</evidence>
<proteinExistence type="predicted"/>
<dbReference type="EMBL" id="JASJOS010000012">
    <property type="protein sequence ID" value="MDJ1483687.1"/>
    <property type="molecule type" value="Genomic_DNA"/>
</dbReference>
<gene>
    <name evidence="4" type="ORF">QNI16_24525</name>
</gene>
<keyword evidence="1" id="KW-0175">Coiled coil</keyword>
<dbReference type="RefSeq" id="WP_313983916.1">
    <property type="nucleotide sequence ID" value="NZ_JASJOS010000012.1"/>
</dbReference>
<feature type="coiled-coil region" evidence="1">
    <location>
        <begin position="111"/>
        <end position="145"/>
    </location>
</feature>
<comment type="caution">
    <text evidence="4">The sequence shown here is derived from an EMBL/GenBank/DDBJ whole genome shotgun (WGS) entry which is preliminary data.</text>
</comment>
<keyword evidence="3" id="KW-0472">Membrane</keyword>
<keyword evidence="3" id="KW-0812">Transmembrane</keyword>
<evidence type="ECO:0008006" key="6">
    <source>
        <dbReference type="Google" id="ProtNLM"/>
    </source>
</evidence>